<evidence type="ECO:0000313" key="4">
    <source>
        <dbReference type="Proteomes" id="UP000288805"/>
    </source>
</evidence>
<organism evidence="3 4">
    <name type="scientific">Vitis vinifera</name>
    <name type="common">Grape</name>
    <dbReference type="NCBI Taxonomy" id="29760"/>
    <lineage>
        <taxon>Eukaryota</taxon>
        <taxon>Viridiplantae</taxon>
        <taxon>Streptophyta</taxon>
        <taxon>Embryophyta</taxon>
        <taxon>Tracheophyta</taxon>
        <taxon>Spermatophyta</taxon>
        <taxon>Magnoliopsida</taxon>
        <taxon>eudicotyledons</taxon>
        <taxon>Gunneridae</taxon>
        <taxon>Pentapetalae</taxon>
        <taxon>rosids</taxon>
        <taxon>Vitales</taxon>
        <taxon>Vitaceae</taxon>
        <taxon>Viteae</taxon>
        <taxon>Vitis</taxon>
    </lineage>
</organism>
<accession>A0A438IC16</accession>
<gene>
    <name evidence="3" type="primary">pol_1255</name>
    <name evidence="3" type="ORF">CK203_034814</name>
</gene>
<feature type="domain" description="Reverse transcriptase" evidence="2">
    <location>
        <begin position="294"/>
        <end position="421"/>
    </location>
</feature>
<dbReference type="InterPro" id="IPR053134">
    <property type="entry name" value="RNA-dir_DNA_polymerase"/>
</dbReference>
<dbReference type="Proteomes" id="UP000288805">
    <property type="component" value="Unassembled WGS sequence"/>
</dbReference>
<dbReference type="InterPro" id="IPR043502">
    <property type="entry name" value="DNA/RNA_pol_sf"/>
</dbReference>
<dbReference type="CDD" id="cd01647">
    <property type="entry name" value="RT_LTR"/>
    <property type="match status" value="1"/>
</dbReference>
<dbReference type="SUPFAM" id="SSF56672">
    <property type="entry name" value="DNA/RNA polymerases"/>
    <property type="match status" value="1"/>
</dbReference>
<reference evidence="3 4" key="1">
    <citation type="journal article" date="2018" name="PLoS Genet.">
        <title>Population sequencing reveals clonal diversity and ancestral inbreeding in the grapevine cultivar Chardonnay.</title>
        <authorList>
            <person name="Roach M.J."/>
            <person name="Johnson D.L."/>
            <person name="Bohlmann J."/>
            <person name="van Vuuren H.J."/>
            <person name="Jones S.J."/>
            <person name="Pretorius I.S."/>
            <person name="Schmidt S.A."/>
            <person name="Borneman A.R."/>
        </authorList>
    </citation>
    <scope>NUCLEOTIDE SEQUENCE [LARGE SCALE GENOMIC DNA]</scope>
    <source>
        <strain evidence="4">cv. Chardonnay</strain>
        <tissue evidence="3">Leaf</tissue>
    </source>
</reference>
<dbReference type="PANTHER" id="PTHR24559">
    <property type="entry name" value="TRANSPOSON TY3-I GAG-POL POLYPROTEIN"/>
    <property type="match status" value="1"/>
</dbReference>
<dbReference type="Gene3D" id="3.30.70.270">
    <property type="match status" value="1"/>
</dbReference>
<dbReference type="Gene3D" id="3.10.10.10">
    <property type="entry name" value="HIV Type 1 Reverse Transcriptase, subunit A, domain 1"/>
    <property type="match status" value="1"/>
</dbReference>
<dbReference type="InterPro" id="IPR043128">
    <property type="entry name" value="Rev_trsase/Diguanyl_cyclase"/>
</dbReference>
<dbReference type="PANTHER" id="PTHR24559:SF430">
    <property type="entry name" value="RNA-DIRECTED DNA POLYMERASE"/>
    <property type="match status" value="1"/>
</dbReference>
<name>A0A438IC16_VITVI</name>
<sequence>MLEDNVWAATQQVLVTNRSTKQGAPSPQTNRGKLARDRMASSSRVKWPKPIKTDLAKWDRGRRCAYHKDRDHTTEQFRNLHYLVERLIKVGQLKQYVHAIGGQRKTAQAPTSLTAPRAVISHMHRGPIDERYNSKWKRQRLLHVASIREWVNSISTTFRNEMGYLPSTLENPGRLLSGFNGATTTSQGDLVLPVQAGSITLNVQFSVVKDLSHFNAIMRCVWLHRMKVVSSIYHQMDELELLKGVLQRNKDVFAWTHSNMSRIHPSMASHKLNGSQVSELVSKHGGRSKEGWEMIVDATVGNGMFSFIDAFSGYHQIPMFQSDEEKTTFVTPHGLYCYKVMPFGLKNVDATYQRLMTKIFKPLIGRTVEVYIDNIVVKSETQDEPVQHLEETFCPMRAYNMKLYPAKCAFGISAGKFLGFMVTQRGIEVNPNQIKIVLETPAPSS</sequence>
<evidence type="ECO:0000313" key="3">
    <source>
        <dbReference type="EMBL" id="RVW94224.1"/>
    </source>
</evidence>
<dbReference type="InterPro" id="IPR000477">
    <property type="entry name" value="RT_dom"/>
</dbReference>
<feature type="compositionally biased region" description="Polar residues" evidence="1">
    <location>
        <begin position="16"/>
        <end position="31"/>
    </location>
</feature>
<dbReference type="EMBL" id="QGNW01000123">
    <property type="protein sequence ID" value="RVW94224.1"/>
    <property type="molecule type" value="Genomic_DNA"/>
</dbReference>
<protein>
    <submittedName>
        <fullName evidence="3">Retrovirus-related Pol polyprotein from transposon 17.6</fullName>
    </submittedName>
</protein>
<feature type="region of interest" description="Disordered" evidence="1">
    <location>
        <begin position="16"/>
        <end position="42"/>
    </location>
</feature>
<comment type="caution">
    <text evidence="3">The sequence shown here is derived from an EMBL/GenBank/DDBJ whole genome shotgun (WGS) entry which is preliminary data.</text>
</comment>
<evidence type="ECO:0000256" key="1">
    <source>
        <dbReference type="SAM" id="MobiDB-lite"/>
    </source>
</evidence>
<evidence type="ECO:0000259" key="2">
    <source>
        <dbReference type="Pfam" id="PF00078"/>
    </source>
</evidence>
<proteinExistence type="predicted"/>
<dbReference type="Pfam" id="PF00078">
    <property type="entry name" value="RVT_1"/>
    <property type="match status" value="1"/>
</dbReference>
<dbReference type="AlphaFoldDB" id="A0A438IC16"/>